<dbReference type="PANTHER" id="PTHR11101">
    <property type="entry name" value="PHOSPHATE TRANSPORTER"/>
    <property type="match status" value="1"/>
</dbReference>
<dbReference type="KEGG" id="ccel:CCDG5_1880"/>
<evidence type="ECO:0000313" key="7">
    <source>
        <dbReference type="EMBL" id="CDZ24976.1"/>
    </source>
</evidence>
<name>A0A078KMM3_9FIRM</name>
<reference evidence="8" key="1">
    <citation type="submission" date="2014-07" db="EMBL/GenBank/DDBJ databases">
        <authorList>
            <person name="Wibberg D."/>
        </authorList>
    </citation>
    <scope>NUCLEOTIDE SEQUENCE [LARGE SCALE GENOMIC DNA]</scope>
    <source>
        <strain evidence="8">DG5</strain>
    </source>
</reference>
<keyword evidence="3 6" id="KW-0812">Transmembrane</keyword>
<evidence type="ECO:0000256" key="6">
    <source>
        <dbReference type="SAM" id="Phobius"/>
    </source>
</evidence>
<dbReference type="PANTHER" id="PTHR11101:SF80">
    <property type="entry name" value="PHOSPHATE TRANSPORTER"/>
    <property type="match status" value="1"/>
</dbReference>
<dbReference type="STRING" id="29343.CCDG5_1880"/>
<dbReference type="InterPro" id="IPR001204">
    <property type="entry name" value="Phos_transporter"/>
</dbReference>
<dbReference type="GO" id="GO:0016020">
    <property type="term" value="C:membrane"/>
    <property type="evidence" value="ECO:0007669"/>
    <property type="project" value="UniProtKB-SubCell"/>
</dbReference>
<dbReference type="EMBL" id="LM995447">
    <property type="protein sequence ID" value="CDZ24976.1"/>
    <property type="molecule type" value="Genomic_DNA"/>
</dbReference>
<dbReference type="Proteomes" id="UP000032431">
    <property type="component" value="Chromosome I"/>
</dbReference>
<accession>A0A078KMM3</accession>
<keyword evidence="8" id="KW-1185">Reference proteome</keyword>
<evidence type="ECO:0000256" key="1">
    <source>
        <dbReference type="ARBA" id="ARBA00004141"/>
    </source>
</evidence>
<dbReference type="HOGENOM" id="CLU_015355_1_1_9"/>
<gene>
    <name evidence="7" type="primary">pit</name>
    <name evidence="7" type="ORF">CCDG5_1880</name>
</gene>
<feature type="transmembrane region" description="Helical" evidence="6">
    <location>
        <begin position="78"/>
        <end position="98"/>
    </location>
</feature>
<evidence type="ECO:0000256" key="4">
    <source>
        <dbReference type="ARBA" id="ARBA00022989"/>
    </source>
</evidence>
<organism evidence="7 8">
    <name type="scientific">[Clostridium] cellulosi</name>
    <dbReference type="NCBI Taxonomy" id="29343"/>
    <lineage>
        <taxon>Bacteria</taxon>
        <taxon>Bacillati</taxon>
        <taxon>Bacillota</taxon>
        <taxon>Clostridia</taxon>
        <taxon>Eubacteriales</taxon>
        <taxon>Oscillospiraceae</taxon>
        <taxon>Oscillospiraceae incertae sedis</taxon>
    </lineage>
</organism>
<evidence type="ECO:0000256" key="2">
    <source>
        <dbReference type="ARBA" id="ARBA00022448"/>
    </source>
</evidence>
<feature type="transmembrane region" description="Helical" evidence="6">
    <location>
        <begin position="104"/>
        <end position="130"/>
    </location>
</feature>
<dbReference type="Pfam" id="PF01384">
    <property type="entry name" value="PHO4"/>
    <property type="match status" value="1"/>
</dbReference>
<feature type="transmembrane region" description="Helical" evidence="6">
    <location>
        <begin position="300"/>
        <end position="326"/>
    </location>
</feature>
<sequence>MSSFMLVLVIVLALAFDFINGFHDTANSIATSVSTRVLTPRAAILMSATLNFVGALVSVKVAETISSGIVNESLDQHVIAAALFGAIVWNLITWYLALPSSSSHALIGSLIGAAIVSSGSIKVVCWVNIWDKVIVPLFTSPLIGLVIGFIFMRFLFIILRPFSQRTVNKYFSKLQILSAALMAYSHGSNDAQKTMGVITMALVSNGIISVSDGVPFEVKLICALSMALGTSLGGWRIIKTVGMNMIRLHPIGGFAAETSAAAVIQVMTALGAPVSTTHVISTAIMGVGASKRITAVNWSVAFNIIATWFITIPATILLGAGVTWLFNLFI</sequence>
<dbReference type="GO" id="GO:0005315">
    <property type="term" value="F:phosphate transmembrane transporter activity"/>
    <property type="evidence" value="ECO:0007669"/>
    <property type="project" value="InterPro"/>
</dbReference>
<keyword evidence="2" id="KW-0813">Transport</keyword>
<keyword evidence="4 6" id="KW-1133">Transmembrane helix</keyword>
<comment type="subcellular location">
    <subcellularLocation>
        <location evidence="1">Membrane</location>
        <topology evidence="1">Multi-pass membrane protein</topology>
    </subcellularLocation>
</comment>
<protein>
    <submittedName>
        <fullName evidence="7">Putative low-affinity inorganic phosphate transporter</fullName>
    </submittedName>
</protein>
<dbReference type="OrthoDB" id="9779554at2"/>
<dbReference type="AlphaFoldDB" id="A0A078KMM3"/>
<dbReference type="GO" id="GO:0035435">
    <property type="term" value="P:phosphate ion transmembrane transport"/>
    <property type="evidence" value="ECO:0007669"/>
    <property type="project" value="TreeGrafter"/>
</dbReference>
<feature type="transmembrane region" description="Helical" evidence="6">
    <location>
        <begin position="142"/>
        <end position="162"/>
    </location>
</feature>
<dbReference type="PATRIC" id="fig|29343.3.peg.1974"/>
<proteinExistence type="predicted"/>
<keyword evidence="5 6" id="KW-0472">Membrane</keyword>
<evidence type="ECO:0000256" key="3">
    <source>
        <dbReference type="ARBA" id="ARBA00022692"/>
    </source>
</evidence>
<evidence type="ECO:0000256" key="5">
    <source>
        <dbReference type="ARBA" id="ARBA00023136"/>
    </source>
</evidence>
<evidence type="ECO:0000313" key="8">
    <source>
        <dbReference type="Proteomes" id="UP000032431"/>
    </source>
</evidence>
<feature type="transmembrane region" description="Helical" evidence="6">
    <location>
        <begin position="37"/>
        <end position="57"/>
    </location>
</feature>